<name>A0A5N1GNM3_9LACT</name>
<dbReference type="OrthoDB" id="2166202at2"/>
<organism evidence="1 2">
    <name type="scientific">Aerococcus sanguinicola</name>
    <dbReference type="NCBI Taxonomy" id="119206"/>
    <lineage>
        <taxon>Bacteria</taxon>
        <taxon>Bacillati</taxon>
        <taxon>Bacillota</taxon>
        <taxon>Bacilli</taxon>
        <taxon>Lactobacillales</taxon>
        <taxon>Aerococcaceae</taxon>
        <taxon>Aerococcus</taxon>
    </lineage>
</organism>
<evidence type="ECO:0000313" key="2">
    <source>
        <dbReference type="Proteomes" id="UP000327148"/>
    </source>
</evidence>
<accession>A0A5N1GNM3</accession>
<gene>
    <name evidence="1" type="ORF">F6I03_01145</name>
</gene>
<dbReference type="EMBL" id="VYWO01000001">
    <property type="protein sequence ID" value="KAA9301838.1"/>
    <property type="molecule type" value="Genomic_DNA"/>
</dbReference>
<sequence>MTQTIYTVYWENKRDGVRKQHGSYASEEEAIEGIKAWWELQKDKYNNVNYERTNTGALEITYDDANYVYRVEEEESDKDLPSRQYKLRSAGENEANRKKYNLHDEEFLFDELAEPYRDRLILSMASSQKARNHVYDQRGRLIRNLDQRPGQV</sequence>
<evidence type="ECO:0000313" key="1">
    <source>
        <dbReference type="EMBL" id="KAA9301838.1"/>
    </source>
</evidence>
<reference evidence="1 2" key="1">
    <citation type="submission" date="2019-09" db="EMBL/GenBank/DDBJ databases">
        <title>Draft genome sequence assemblies of isolates from the urinary tract.</title>
        <authorList>
            <person name="Mores C.R."/>
            <person name="Putonti C."/>
            <person name="Wolfe A.J."/>
        </authorList>
    </citation>
    <scope>NUCLEOTIDE SEQUENCE [LARGE SCALE GENOMIC DNA]</scope>
    <source>
        <strain evidence="1 2">UMB623</strain>
    </source>
</reference>
<dbReference type="STRING" id="119206.AWM72_08785"/>
<protein>
    <submittedName>
        <fullName evidence="1">Uncharacterized protein</fullName>
    </submittedName>
</protein>
<dbReference type="RefSeq" id="WP_070430858.1">
    <property type="nucleotide sequence ID" value="NZ_VYWO01000001.1"/>
</dbReference>
<dbReference type="Proteomes" id="UP000327148">
    <property type="component" value="Unassembled WGS sequence"/>
</dbReference>
<dbReference type="AlphaFoldDB" id="A0A5N1GNM3"/>
<comment type="caution">
    <text evidence="1">The sequence shown here is derived from an EMBL/GenBank/DDBJ whole genome shotgun (WGS) entry which is preliminary data.</text>
</comment>
<proteinExistence type="predicted"/>